<dbReference type="AlphaFoldDB" id="A0A0V0RKB6"/>
<gene>
    <name evidence="1" type="ORF">T07_14122</name>
</gene>
<evidence type="ECO:0000313" key="2">
    <source>
        <dbReference type="Proteomes" id="UP000054630"/>
    </source>
</evidence>
<sequence>MIVRSTEFIELIIAYSFCISGQYLKKDKGKSLVILLTYIHQSAYTYLIFDFIDCLVDICQKCLPADVQSFHCILCEWIFTDITFLQLLVDSFQFVHIQFVIFNRTVKIKQTLQGLFQ</sequence>
<dbReference type="EMBL" id="JYDL01000148">
    <property type="protein sequence ID" value="KRX14866.1"/>
    <property type="molecule type" value="Genomic_DNA"/>
</dbReference>
<evidence type="ECO:0000313" key="1">
    <source>
        <dbReference type="EMBL" id="KRX14866.1"/>
    </source>
</evidence>
<protein>
    <submittedName>
        <fullName evidence="1">Uncharacterized protein</fullName>
    </submittedName>
</protein>
<keyword evidence="2" id="KW-1185">Reference proteome</keyword>
<name>A0A0V0RKB6_9BILA</name>
<accession>A0A0V0RKB6</accession>
<reference evidence="1 2" key="1">
    <citation type="submission" date="2015-01" db="EMBL/GenBank/DDBJ databases">
        <title>Evolution of Trichinella species and genotypes.</title>
        <authorList>
            <person name="Korhonen P.K."/>
            <person name="Edoardo P."/>
            <person name="Giuseppe L.R."/>
            <person name="Gasser R.B."/>
        </authorList>
    </citation>
    <scope>NUCLEOTIDE SEQUENCE [LARGE SCALE GENOMIC DNA]</scope>
    <source>
        <strain evidence="1">ISS37</strain>
    </source>
</reference>
<dbReference type="Proteomes" id="UP000054630">
    <property type="component" value="Unassembled WGS sequence"/>
</dbReference>
<organism evidence="1 2">
    <name type="scientific">Trichinella nelsoni</name>
    <dbReference type="NCBI Taxonomy" id="6336"/>
    <lineage>
        <taxon>Eukaryota</taxon>
        <taxon>Metazoa</taxon>
        <taxon>Ecdysozoa</taxon>
        <taxon>Nematoda</taxon>
        <taxon>Enoplea</taxon>
        <taxon>Dorylaimia</taxon>
        <taxon>Trichinellida</taxon>
        <taxon>Trichinellidae</taxon>
        <taxon>Trichinella</taxon>
    </lineage>
</organism>
<comment type="caution">
    <text evidence="1">The sequence shown here is derived from an EMBL/GenBank/DDBJ whole genome shotgun (WGS) entry which is preliminary data.</text>
</comment>
<proteinExistence type="predicted"/>